<evidence type="ECO:0000256" key="1">
    <source>
        <dbReference type="ARBA" id="ARBA00004328"/>
    </source>
</evidence>
<keyword evidence="4" id="KW-0378">Hydrolase</keyword>
<evidence type="ECO:0000259" key="5">
    <source>
        <dbReference type="Pfam" id="PF04586"/>
    </source>
</evidence>
<comment type="subcellular location">
    <subcellularLocation>
        <location evidence="1">Virion</location>
    </subcellularLocation>
</comment>
<name>A0ABV0I2N9_9LACO</name>
<protein>
    <submittedName>
        <fullName evidence="7">Phage major capsid protein</fullName>
    </submittedName>
</protein>
<evidence type="ECO:0000256" key="4">
    <source>
        <dbReference type="ARBA" id="ARBA00022801"/>
    </source>
</evidence>
<feature type="domain" description="Phage capsid-like C-terminal" evidence="6">
    <location>
        <begin position="225"/>
        <end position="477"/>
    </location>
</feature>
<dbReference type="Pfam" id="PF05065">
    <property type="entry name" value="Phage_capsid"/>
    <property type="match status" value="1"/>
</dbReference>
<dbReference type="InterPro" id="IPR024455">
    <property type="entry name" value="Phage_capsid"/>
</dbReference>
<comment type="caution">
    <text evidence="7">The sequence shown here is derived from an EMBL/GenBank/DDBJ whole genome shotgun (WGS) entry which is preliminary data.</text>
</comment>
<dbReference type="InterPro" id="IPR006433">
    <property type="entry name" value="Prohead_protease"/>
</dbReference>
<dbReference type="InterPro" id="IPR054613">
    <property type="entry name" value="Peptidase_S78_dom"/>
</dbReference>
<dbReference type="Gene3D" id="3.30.2400.10">
    <property type="entry name" value="Major capsid protein gp5"/>
    <property type="match status" value="1"/>
</dbReference>
<accession>A0ABV0I2N9</accession>
<dbReference type="RefSeq" id="WP_347985265.1">
    <property type="nucleotide sequence ID" value="NZ_JBCNVT010000001.1"/>
</dbReference>
<dbReference type="NCBIfam" id="TIGR01543">
    <property type="entry name" value="proheadase_HK97"/>
    <property type="match status" value="1"/>
</dbReference>
<dbReference type="InterPro" id="IPR054612">
    <property type="entry name" value="Phage_capsid-like_C"/>
</dbReference>
<dbReference type="Proteomes" id="UP001456307">
    <property type="component" value="Unassembled WGS sequence"/>
</dbReference>
<organism evidence="7 8">
    <name type="scientific">Limosilactobacillus allomucosae</name>
    <dbReference type="NCBI Taxonomy" id="3142938"/>
    <lineage>
        <taxon>Bacteria</taxon>
        <taxon>Bacillati</taxon>
        <taxon>Bacillota</taxon>
        <taxon>Bacilli</taxon>
        <taxon>Lactobacillales</taxon>
        <taxon>Lactobacillaceae</taxon>
        <taxon>Limosilactobacillus</taxon>
    </lineage>
</organism>
<proteinExistence type="predicted"/>
<keyword evidence="2" id="KW-1188">Viral release from host cell</keyword>
<dbReference type="NCBIfam" id="TIGR01554">
    <property type="entry name" value="major_cap_HK97"/>
    <property type="match status" value="1"/>
</dbReference>
<reference evidence="7 8" key="1">
    <citation type="submission" date="2024-04" db="EMBL/GenBank/DDBJ databases">
        <title>Limosilactobacillus allomucosae sp. nov., a novel species isolated from wild boar faecal samples as potential probiotics for domestic pigs.</title>
        <authorList>
            <person name="Chen B."/>
        </authorList>
    </citation>
    <scope>NUCLEOTIDE SEQUENCE [LARGE SCALE GENOMIC DNA]</scope>
    <source>
        <strain evidence="7 8">WILCCON 0055</strain>
    </source>
</reference>
<evidence type="ECO:0000256" key="2">
    <source>
        <dbReference type="ARBA" id="ARBA00022612"/>
    </source>
</evidence>
<sequence>MNYEQRLISQAELRALPTDQDEQPSNQIEGYAVVFNEPSKDLGGFVEVIDPSALDGVDLSQVVMLDQHDYSKPLANVKAGTLQLDVDDKGLHFVATLDDSVSYANDALANVKNGNVDSMSFRFDVDDGGDAFSKDENGQVTRTIKQLKDLFEISPVTVPAYDGTQVDTRSYNDFMEQENKEKEQKKMPTKTIIENKEKSELRSFADFIRSRGEVRDGITTTGAAAVIPSEVITPVFQLKQSNANLAQYVTVKSVSNGSGHYPIAAKQTGVLATKEELAQIADADAKMFTDVPFDVQTRAAKIYLSNEVIDDSAVDIVSEVKNQLQKLVDNTDNKNIITLLTGKDFTSVKAANTDDLKKVYNVSLDPALDKMFVTNQSGFNYLDTLKDAEGRYLLQPNPAAASGFGLFGAPVVVVADSLLANNADGSFPMIAGDLGQSIALFRRNQATAQWQQFDAYSQGLYVVVRNDYRVIDKTAAVNISLAAAGK</sequence>
<dbReference type="SUPFAM" id="SSF56563">
    <property type="entry name" value="Major capsid protein gp5"/>
    <property type="match status" value="1"/>
</dbReference>
<evidence type="ECO:0000313" key="7">
    <source>
        <dbReference type="EMBL" id="MEO5285416.1"/>
    </source>
</evidence>
<dbReference type="EMBL" id="JBCNVT010000001">
    <property type="protein sequence ID" value="MEO5285416.1"/>
    <property type="molecule type" value="Genomic_DNA"/>
</dbReference>
<evidence type="ECO:0000256" key="3">
    <source>
        <dbReference type="ARBA" id="ARBA00022670"/>
    </source>
</evidence>
<evidence type="ECO:0000259" key="6">
    <source>
        <dbReference type="Pfam" id="PF05065"/>
    </source>
</evidence>
<feature type="domain" description="Prohead serine protease" evidence="5">
    <location>
        <begin position="19"/>
        <end position="171"/>
    </location>
</feature>
<dbReference type="Pfam" id="PF04586">
    <property type="entry name" value="Peptidase_S78"/>
    <property type="match status" value="1"/>
</dbReference>
<keyword evidence="8" id="KW-1185">Reference proteome</keyword>
<dbReference type="Gene3D" id="3.30.2320.10">
    <property type="entry name" value="hypothetical protein PF0899 domain"/>
    <property type="match status" value="1"/>
</dbReference>
<evidence type="ECO:0000313" key="8">
    <source>
        <dbReference type="Proteomes" id="UP001456307"/>
    </source>
</evidence>
<gene>
    <name evidence="7" type="ORF">AAVZ08_02030</name>
</gene>
<keyword evidence="3" id="KW-0645">Protease</keyword>